<protein>
    <submittedName>
        <fullName evidence="1">41561_t:CDS:1</fullName>
    </submittedName>
</protein>
<organism evidence="1 2">
    <name type="scientific">Gigaspora margarita</name>
    <dbReference type="NCBI Taxonomy" id="4874"/>
    <lineage>
        <taxon>Eukaryota</taxon>
        <taxon>Fungi</taxon>
        <taxon>Fungi incertae sedis</taxon>
        <taxon>Mucoromycota</taxon>
        <taxon>Glomeromycotina</taxon>
        <taxon>Glomeromycetes</taxon>
        <taxon>Diversisporales</taxon>
        <taxon>Gigasporaceae</taxon>
        <taxon>Gigaspora</taxon>
    </lineage>
</organism>
<keyword evidence="2" id="KW-1185">Reference proteome</keyword>
<accession>A0ABN7UK35</accession>
<sequence length="48" mass="5337">MEYDFDKINEADIPNSNGSASIRASLDINTIATLMCQRNWLDAAENFG</sequence>
<gene>
    <name evidence="1" type="ORF">GMARGA_LOCUS6987</name>
</gene>
<dbReference type="Proteomes" id="UP000789901">
    <property type="component" value="Unassembled WGS sequence"/>
</dbReference>
<name>A0ABN7UK35_GIGMA</name>
<comment type="caution">
    <text evidence="1">The sequence shown here is derived from an EMBL/GenBank/DDBJ whole genome shotgun (WGS) entry which is preliminary data.</text>
</comment>
<proteinExistence type="predicted"/>
<reference evidence="1 2" key="1">
    <citation type="submission" date="2021-06" db="EMBL/GenBank/DDBJ databases">
        <authorList>
            <person name="Kallberg Y."/>
            <person name="Tangrot J."/>
            <person name="Rosling A."/>
        </authorList>
    </citation>
    <scope>NUCLEOTIDE SEQUENCE [LARGE SCALE GENOMIC DNA]</scope>
    <source>
        <strain evidence="1 2">120-4 pot B 10/14</strain>
    </source>
</reference>
<evidence type="ECO:0000313" key="2">
    <source>
        <dbReference type="Proteomes" id="UP000789901"/>
    </source>
</evidence>
<dbReference type="EMBL" id="CAJVQB010003274">
    <property type="protein sequence ID" value="CAG8603183.1"/>
    <property type="molecule type" value="Genomic_DNA"/>
</dbReference>
<evidence type="ECO:0000313" key="1">
    <source>
        <dbReference type="EMBL" id="CAG8603183.1"/>
    </source>
</evidence>